<dbReference type="AlphaFoldDB" id="A0A5E7GRY5"/>
<dbReference type="PANTHER" id="PTHR35191:SF1">
    <property type="entry name" value="PROPHAGE SIDE TAIL FIBER PROTEIN HOMOLOG STFQ-RELATED"/>
    <property type="match status" value="1"/>
</dbReference>
<dbReference type="InterPro" id="IPR054075">
    <property type="entry name" value="Gp53-like_C"/>
</dbReference>
<organism evidence="4 5">
    <name type="scientific">Pseudomonas fluorescens</name>
    <dbReference type="NCBI Taxonomy" id="294"/>
    <lineage>
        <taxon>Bacteria</taxon>
        <taxon>Pseudomonadati</taxon>
        <taxon>Pseudomonadota</taxon>
        <taxon>Gammaproteobacteria</taxon>
        <taxon>Pseudomonadales</taxon>
        <taxon>Pseudomonadaceae</taxon>
        <taxon>Pseudomonas</taxon>
    </lineage>
</organism>
<dbReference type="InterPro" id="IPR011083">
    <property type="entry name" value="Phage_tail_collar_dom"/>
</dbReference>
<evidence type="ECO:0000259" key="1">
    <source>
        <dbReference type="Pfam" id="PF07484"/>
    </source>
</evidence>
<dbReference type="EMBL" id="CABVIN010000001">
    <property type="protein sequence ID" value="VVO54344.1"/>
    <property type="molecule type" value="Genomic_DNA"/>
</dbReference>
<proteinExistence type="predicted"/>
<feature type="domain" description="Putative tail fiber protein gp53-like C-terminal" evidence="3">
    <location>
        <begin position="755"/>
        <end position="831"/>
    </location>
</feature>
<dbReference type="Pfam" id="PF12571">
    <property type="entry name" value="Phage_tail_fib"/>
    <property type="match status" value="1"/>
</dbReference>
<dbReference type="PANTHER" id="PTHR35191">
    <property type="entry name" value="PROPHAGE SIDE TAIL FIBER PROTEIN HOMOLOG STFQ-RELATED"/>
    <property type="match status" value="1"/>
</dbReference>
<dbReference type="InterPro" id="IPR037053">
    <property type="entry name" value="Phage_tail_collar_dom_sf"/>
</dbReference>
<evidence type="ECO:0000259" key="2">
    <source>
        <dbReference type="Pfam" id="PF12571"/>
    </source>
</evidence>
<accession>A0A5E7GRY5</accession>
<dbReference type="Gene3D" id="2.60.40.3940">
    <property type="match status" value="1"/>
</dbReference>
<evidence type="ECO:0000313" key="5">
    <source>
        <dbReference type="Proteomes" id="UP000377224"/>
    </source>
</evidence>
<dbReference type="Proteomes" id="UP000377224">
    <property type="component" value="Unassembled WGS sequence"/>
</dbReference>
<feature type="domain" description="Phage tail fibre protein N-terminal" evidence="2">
    <location>
        <begin position="1"/>
        <end position="149"/>
    </location>
</feature>
<dbReference type="Pfam" id="PF21882">
    <property type="entry name" value="Gp53-like_C"/>
    <property type="match status" value="1"/>
</dbReference>
<gene>
    <name evidence="4" type="ORF">PS896_00460</name>
</gene>
<dbReference type="Gene3D" id="3.90.1340.10">
    <property type="entry name" value="Phage tail collar domain"/>
    <property type="match status" value="2"/>
</dbReference>
<protein>
    <recommendedName>
        <fullName evidence="6">Phage tail protein</fullName>
    </recommendedName>
</protein>
<reference evidence="4 5" key="1">
    <citation type="submission" date="2019-09" db="EMBL/GenBank/DDBJ databases">
        <authorList>
            <person name="Chandra G."/>
            <person name="Truman W A."/>
        </authorList>
    </citation>
    <scope>NUCLEOTIDE SEQUENCE [LARGE SCALE GENOMIC DNA]</scope>
    <source>
        <strain evidence="4">PS896</strain>
    </source>
</reference>
<sequence length="831" mass="86736">MADYYTLLTNAGIAYETACKAAGTPIKLTQISVGDGGGTVYNPAATATALKREVWRGPLNALFQDEKNPSWLLAEVTIPPDVGGWYVREAGLWTDTGILYAIVKYPESFKPVLATSGSGKEFYIRSIFETSNASLVTLLIDDTVVKATRAWVMSYLAEELGKLDGKQSVRVAASTNIVLNGAQQIDGVAVIAGDRVLVANQTLAKDNGLWVVANGDWVRATDANSSAKVTPGLTVMVEEGTANGDSLWHLTTNAPITLGTTALTFKMLAGRTGIAAGTYKSLTVDEYGRATAGANPETLAGFGIKDSYTKAEVEALIAKASALPVGSIVAFPVDAPPPGFLELDNSVKSSATYPDLSAYLGGKFNKGDEGVGNFRLPEARGEFLRGWDHGRGVDAGRGLGSVQSMQAEDHSHVTGVNDTAAIAAVQSARGMGASAGNWPYGAVAIGVAGTNSVSSNATYIPSGEDSWLKTGPAISLGNGETRPRNIAVMWCIKAWNAPVNQGTIDVAALAKEVERLKSAVPVGAVLAFPTGIVAPGYLELDGSVQSIATYPDLAAYLGTVYNKGNEGAGNFRLPESRGEFLRGWDHGRGVDAGRGIGTNQAEAFAAHNHRYFDGTAATFDPAGNWQDGKINGAAASISTGAFLSPIENGSTMQMVNAANTVNAGGAETRPRNIAVMWCIKAWNAPINQGSIDIAALAVLAQQASEINQGTAKVATQAQTNTGADDSVIVTPKKLTWGFQFQKSGIGYCVFPSWLGGFTIQWGVYSIVSSTTDQTISFPLTFPNAALSAVALSDYTPGSGSVGFVAMGALNKNGFTVRSSSGTSTRWLAVGC</sequence>
<dbReference type="RefSeq" id="WP_150646972.1">
    <property type="nucleotide sequence ID" value="NZ_CABVIN010000001.1"/>
</dbReference>
<dbReference type="InterPro" id="IPR022225">
    <property type="entry name" value="Phage_tail_fibre_N"/>
</dbReference>
<dbReference type="InterPro" id="IPR051934">
    <property type="entry name" value="Phage_Tail_Fiber_Structural"/>
</dbReference>
<evidence type="ECO:0000313" key="4">
    <source>
        <dbReference type="EMBL" id="VVO54344.1"/>
    </source>
</evidence>
<evidence type="ECO:0008006" key="6">
    <source>
        <dbReference type="Google" id="ProtNLM"/>
    </source>
</evidence>
<feature type="domain" description="Phage tail collar" evidence="1">
    <location>
        <begin position="523"/>
        <end position="581"/>
    </location>
</feature>
<feature type="domain" description="Phage tail collar" evidence="1">
    <location>
        <begin position="326"/>
        <end position="384"/>
    </location>
</feature>
<dbReference type="Pfam" id="PF07484">
    <property type="entry name" value="Collar"/>
    <property type="match status" value="2"/>
</dbReference>
<name>A0A5E7GRY5_PSEFL</name>
<dbReference type="SUPFAM" id="SSF88874">
    <property type="entry name" value="Receptor-binding domain of short tail fibre protein gp12"/>
    <property type="match status" value="2"/>
</dbReference>
<evidence type="ECO:0000259" key="3">
    <source>
        <dbReference type="Pfam" id="PF21882"/>
    </source>
</evidence>